<dbReference type="GO" id="GO:0003824">
    <property type="term" value="F:catalytic activity"/>
    <property type="evidence" value="ECO:0007669"/>
    <property type="project" value="UniProtKB-ARBA"/>
</dbReference>
<organism evidence="2">
    <name type="scientific">uncultured Nocardioidaceae bacterium</name>
    <dbReference type="NCBI Taxonomy" id="253824"/>
    <lineage>
        <taxon>Bacteria</taxon>
        <taxon>Bacillati</taxon>
        <taxon>Actinomycetota</taxon>
        <taxon>Actinomycetes</taxon>
        <taxon>Propionibacteriales</taxon>
        <taxon>Nocardioidaceae</taxon>
        <taxon>environmental samples</taxon>
    </lineage>
</organism>
<feature type="domain" description="AB hydrolase-1" evidence="1">
    <location>
        <begin position="19"/>
        <end position="163"/>
    </location>
</feature>
<dbReference type="InterPro" id="IPR000073">
    <property type="entry name" value="AB_hydrolase_1"/>
</dbReference>
<dbReference type="SUPFAM" id="SSF53474">
    <property type="entry name" value="alpha/beta-Hydrolases"/>
    <property type="match status" value="1"/>
</dbReference>
<dbReference type="Gene3D" id="3.40.50.1820">
    <property type="entry name" value="alpha/beta hydrolase"/>
    <property type="match status" value="1"/>
</dbReference>
<dbReference type="Pfam" id="PF12697">
    <property type="entry name" value="Abhydrolase_6"/>
    <property type="match status" value="1"/>
</dbReference>
<reference evidence="2" key="1">
    <citation type="submission" date="2020-02" db="EMBL/GenBank/DDBJ databases">
        <authorList>
            <person name="Meier V. D."/>
        </authorList>
    </citation>
    <scope>NUCLEOTIDE SEQUENCE</scope>
    <source>
        <strain evidence="2">AVDCRST_MAG72</strain>
    </source>
</reference>
<gene>
    <name evidence="2" type="ORF">AVDCRST_MAG72-1918</name>
</gene>
<dbReference type="AlphaFoldDB" id="A0A6J4MFG8"/>
<sequence length="213" mass="23453">MSAPAFTRIDPGGPAGALILMLHGGTQDSHSMVDEKSASWRRSAWMQREIGDHAAEAGVGVWLLRYKLRGWNARQGSSPAPVADARWALEQVRRELGEVPVVLLGHSMGARTSVAVADDPLVTGVVALAPWFPPGEPIHALTGKHLVAAQGRRDKITSYRATQAYLERAHHVTASTEFHDMGRVGHYMFRKRKAWNELAVTRSLDLLQQRVPE</sequence>
<accession>A0A6J4MFG8</accession>
<protein>
    <recommendedName>
        <fullName evidence="1">AB hydrolase-1 domain-containing protein</fullName>
    </recommendedName>
</protein>
<dbReference type="EMBL" id="CADCUJ010000086">
    <property type="protein sequence ID" value="CAA9358315.1"/>
    <property type="molecule type" value="Genomic_DNA"/>
</dbReference>
<dbReference type="InterPro" id="IPR029058">
    <property type="entry name" value="AB_hydrolase_fold"/>
</dbReference>
<name>A0A6J4MFG8_9ACTN</name>
<evidence type="ECO:0000259" key="1">
    <source>
        <dbReference type="Pfam" id="PF12697"/>
    </source>
</evidence>
<evidence type="ECO:0000313" key="2">
    <source>
        <dbReference type="EMBL" id="CAA9358315.1"/>
    </source>
</evidence>
<proteinExistence type="predicted"/>